<reference evidence="7 8" key="1">
    <citation type="submission" date="2019-11" db="EMBL/GenBank/DDBJ databases">
        <title>Whole genome sequence of Oryza granulata.</title>
        <authorList>
            <person name="Li W."/>
        </authorList>
    </citation>
    <scope>NUCLEOTIDE SEQUENCE [LARGE SCALE GENOMIC DNA]</scope>
    <source>
        <strain evidence="8">cv. Menghai</strain>
        <tissue evidence="7">Leaf</tissue>
    </source>
</reference>
<dbReference type="AlphaFoldDB" id="A0A6G1BT22"/>
<feature type="compositionally biased region" description="Basic and acidic residues" evidence="4">
    <location>
        <begin position="622"/>
        <end position="633"/>
    </location>
</feature>
<protein>
    <recommendedName>
        <fullName evidence="9">NPH3 domain-containing protein</fullName>
    </recommendedName>
</protein>
<keyword evidence="8" id="KW-1185">Reference proteome</keyword>
<gene>
    <name evidence="7" type="ORF">E2562_004322</name>
</gene>
<feature type="domain" description="BTB" evidence="5">
    <location>
        <begin position="31"/>
        <end position="101"/>
    </location>
</feature>
<proteinExistence type="inferred from homology"/>
<dbReference type="SUPFAM" id="SSF54695">
    <property type="entry name" value="POZ domain"/>
    <property type="match status" value="1"/>
</dbReference>
<comment type="pathway">
    <text evidence="1">Protein modification; protein ubiquitination.</text>
</comment>
<accession>A0A6G1BT22</accession>
<dbReference type="PANTHER" id="PTHR32370">
    <property type="entry name" value="OS12G0117600 PROTEIN"/>
    <property type="match status" value="1"/>
</dbReference>
<dbReference type="InterPro" id="IPR000210">
    <property type="entry name" value="BTB/POZ_dom"/>
</dbReference>
<dbReference type="SMART" id="SM00225">
    <property type="entry name" value="BTB"/>
    <property type="match status" value="1"/>
</dbReference>
<evidence type="ECO:0000259" key="6">
    <source>
        <dbReference type="PROSITE" id="PS51649"/>
    </source>
</evidence>
<dbReference type="InterPro" id="IPR011333">
    <property type="entry name" value="SKP1/BTB/POZ_sf"/>
</dbReference>
<comment type="similarity">
    <text evidence="3">Belongs to the NPH3 family.</text>
</comment>
<dbReference type="Pfam" id="PF00651">
    <property type="entry name" value="BTB"/>
    <property type="match status" value="1"/>
</dbReference>
<dbReference type="GO" id="GO:0016567">
    <property type="term" value="P:protein ubiquitination"/>
    <property type="evidence" value="ECO:0007669"/>
    <property type="project" value="UniProtKB-UniPathway"/>
</dbReference>
<evidence type="ECO:0000313" key="8">
    <source>
        <dbReference type="Proteomes" id="UP000479710"/>
    </source>
</evidence>
<dbReference type="PROSITE" id="PS50097">
    <property type="entry name" value="BTB"/>
    <property type="match status" value="1"/>
</dbReference>
<dbReference type="Proteomes" id="UP000479710">
    <property type="component" value="Unassembled WGS sequence"/>
</dbReference>
<dbReference type="PROSITE" id="PS51649">
    <property type="entry name" value="NPH3"/>
    <property type="match status" value="1"/>
</dbReference>
<feature type="region of interest" description="Disordered" evidence="4">
    <location>
        <begin position="525"/>
        <end position="567"/>
    </location>
</feature>
<dbReference type="OrthoDB" id="624345at2759"/>
<evidence type="ECO:0000256" key="2">
    <source>
        <dbReference type="ARBA" id="ARBA00022786"/>
    </source>
</evidence>
<feature type="domain" description="NPH3" evidence="6">
    <location>
        <begin position="218"/>
        <end position="507"/>
    </location>
</feature>
<evidence type="ECO:0000313" key="7">
    <source>
        <dbReference type="EMBL" id="KAF0890844.1"/>
    </source>
</evidence>
<dbReference type="InterPro" id="IPR043454">
    <property type="entry name" value="NPH3/RPT2-like"/>
</dbReference>
<organism evidence="7 8">
    <name type="scientific">Oryza meyeriana var. granulata</name>
    <dbReference type="NCBI Taxonomy" id="110450"/>
    <lineage>
        <taxon>Eukaryota</taxon>
        <taxon>Viridiplantae</taxon>
        <taxon>Streptophyta</taxon>
        <taxon>Embryophyta</taxon>
        <taxon>Tracheophyta</taxon>
        <taxon>Spermatophyta</taxon>
        <taxon>Magnoliopsida</taxon>
        <taxon>Liliopsida</taxon>
        <taxon>Poales</taxon>
        <taxon>Poaceae</taxon>
        <taxon>BOP clade</taxon>
        <taxon>Oryzoideae</taxon>
        <taxon>Oryzeae</taxon>
        <taxon>Oryzinae</taxon>
        <taxon>Oryza</taxon>
        <taxon>Oryza meyeriana</taxon>
    </lineage>
</organism>
<evidence type="ECO:0000256" key="1">
    <source>
        <dbReference type="ARBA" id="ARBA00004906"/>
    </source>
</evidence>
<dbReference type="InterPro" id="IPR027356">
    <property type="entry name" value="NPH3_dom"/>
</dbReference>
<sequence length="633" mass="69250">MAIAKVLGSKPADCFQFQDPNSWTCMTELVSDVVVEVGGFSFHLHKFPLMSRSGTLQKLINEAAADDGEPCSVKLHDVPGGPAAFEIAARFCYDVRAELNAGNVVPLRCAAEHLGMTEDHGGEGNLVEQMEAFLRDVLGSWDDAVRALRSCDGVGVLPLAEELLVVPRCIDALASKACADPTLFGWPMVEYYTAKGLEDTVLWNGIATAGKPRSPGADWWYKQASSLKLPVYKRLITAMRSKGMSPENIAGSLTHYAKRHLSGLSRHSGYIDGGRSGASGAVLSDVEQRVLLEEIVAMLPVVRGVATTRFLLGLLRTAMILHAGAACRDALEKRIGNQLEEAALEDLLIPNTGYSVETLYDVDCVQRMLEQFTTANMSAFAASPEITDEGQLVDAPSTGELMPVSTVAKLVDGYLAEVATDTNLKFSKFQSIAELVPDYARAIDDGIYRAIDIYLKAHPWLTASEREQLCRLMNCQKLSLEACTHAAQNERLPLRVVVQVLFFEQLRLRTTVAGWFFVSDNVDQGSPSARQYEPEKSGELDFGTGPEEEDDGEARNNERSSSATAMSVEDIRQRVVELEEECSSMEEEIHRLGKPKGALSRLFRKLGLGGRTAARQQLMSSGDEKRKSMSLEC</sequence>
<evidence type="ECO:0008006" key="9">
    <source>
        <dbReference type="Google" id="ProtNLM"/>
    </source>
</evidence>
<evidence type="ECO:0000256" key="3">
    <source>
        <dbReference type="PROSITE-ProRule" id="PRU00982"/>
    </source>
</evidence>
<comment type="caution">
    <text evidence="7">The sequence shown here is derived from an EMBL/GenBank/DDBJ whole genome shotgun (WGS) entry which is preliminary data.</text>
</comment>
<name>A0A6G1BT22_9ORYZ</name>
<dbReference type="Gene3D" id="3.30.710.10">
    <property type="entry name" value="Potassium Channel Kv1.1, Chain A"/>
    <property type="match status" value="1"/>
</dbReference>
<evidence type="ECO:0000259" key="5">
    <source>
        <dbReference type="PROSITE" id="PS50097"/>
    </source>
</evidence>
<evidence type="ECO:0000256" key="4">
    <source>
        <dbReference type="SAM" id="MobiDB-lite"/>
    </source>
</evidence>
<dbReference type="EMBL" id="SPHZ02000011">
    <property type="protein sequence ID" value="KAF0890844.1"/>
    <property type="molecule type" value="Genomic_DNA"/>
</dbReference>
<keyword evidence="2" id="KW-0833">Ubl conjugation pathway</keyword>
<feature type="region of interest" description="Disordered" evidence="4">
    <location>
        <begin position="614"/>
        <end position="633"/>
    </location>
</feature>
<dbReference type="UniPathway" id="UPA00143"/>
<dbReference type="Pfam" id="PF03000">
    <property type="entry name" value="NPH3"/>
    <property type="match status" value="1"/>
</dbReference>